<dbReference type="PATRIC" id="fig|442.7.peg.2333"/>
<dbReference type="EMBL" id="LHZB01000104">
    <property type="protein sequence ID" value="KXV02026.1"/>
    <property type="molecule type" value="Genomic_DNA"/>
</dbReference>
<evidence type="ECO:0000313" key="3">
    <source>
        <dbReference type="Proteomes" id="UP000075573"/>
    </source>
</evidence>
<comment type="caution">
    <text evidence="2">The sequence shown here is derived from an EMBL/GenBank/DDBJ whole genome shotgun (WGS) entry which is preliminary data.</text>
</comment>
<proteinExistence type="predicted"/>
<feature type="region of interest" description="Disordered" evidence="1">
    <location>
        <begin position="95"/>
        <end position="142"/>
    </location>
</feature>
<gene>
    <name evidence="2" type="ORF">AD929_04265</name>
</gene>
<dbReference type="RefSeq" id="WP_062494639.1">
    <property type="nucleotide sequence ID" value="NZ_LHZB01000104.1"/>
</dbReference>
<evidence type="ECO:0000256" key="1">
    <source>
        <dbReference type="SAM" id="MobiDB-lite"/>
    </source>
</evidence>
<dbReference type="Proteomes" id="UP000075573">
    <property type="component" value="Unassembled WGS sequence"/>
</dbReference>
<reference evidence="2 3" key="1">
    <citation type="submission" date="2015-06" db="EMBL/GenBank/DDBJ databases">
        <title>Improved classification and identification of acetic acid bacteria using matrix-assisted laser desorption/ionization time-of-flight mass spectrometry; Gluconobacter nephelii and Gluconobacter uchimurae are later heterotypic synonyms of Gluconobacter japonicus and Gluconobacter oxydans, respectively.</title>
        <authorList>
            <person name="Li L."/>
            <person name="Cleenwerck I."/>
            <person name="De Vuyst L."/>
            <person name="Vandamme P."/>
        </authorList>
    </citation>
    <scope>NUCLEOTIDE SEQUENCE [LARGE SCALE GENOMIC DNA]</scope>
    <source>
        <strain evidence="2 3">LMG 1764</strain>
    </source>
</reference>
<sequence>MSESDNEDKPQGVPARLKGAIKGWGQKKMLLGAVAGVALVAVYLNVSHKSPQVASKSAVSAAPIIQPVKGKSAITPEYANSLKRSDDKVYEDAKKTVTTGEPVSAMPSVIDTPETEKLPTSLDDLDDADSGGIKRPAKPDIPSIQDNTVAGHPMPHAGLGEAQPQPVRVNTVAPPSEEQVSAQKLRVQNILSMNRFNPALLYSTKEVATTSGSSASLARNTMRAGTAASYGSKSEGNGSASADDSFSYVAPDPGTVVSARLIGEVDSRASGSPVLATVTSGPYSGARIMGGFSALDDGLVMKFTSMTVPYEDDYGNEKTKSVTINAVAVSRDKLSTLMATSVDHHLWSKVGIQLATSFMQGLGQAIQQSGSTAMVSSGSGSFISSGQKNLTQEMLQAGGTSAGSVGQQFQSIYGNEPTTILVAKDTEFGLLFLGQGN</sequence>
<organism evidence="2 3">
    <name type="scientific">Gluconobacter potus</name>
    <dbReference type="NCBI Taxonomy" id="2724927"/>
    <lineage>
        <taxon>Bacteria</taxon>
        <taxon>Pseudomonadati</taxon>
        <taxon>Pseudomonadota</taxon>
        <taxon>Alphaproteobacteria</taxon>
        <taxon>Acetobacterales</taxon>
        <taxon>Acetobacteraceae</taxon>
        <taxon>Gluconobacter</taxon>
    </lineage>
</organism>
<name>A0A149QXJ4_9PROT</name>
<protein>
    <submittedName>
        <fullName evidence="2">Uncharacterized protein</fullName>
    </submittedName>
</protein>
<dbReference type="InterPro" id="IPR049855">
    <property type="entry name" value="DotG/IcmE-like_C"/>
</dbReference>
<dbReference type="CDD" id="cd16431">
    <property type="entry name" value="IcmE"/>
    <property type="match status" value="1"/>
</dbReference>
<evidence type="ECO:0000313" key="2">
    <source>
        <dbReference type="EMBL" id="KXV02026.1"/>
    </source>
</evidence>
<accession>A0A149QXJ4</accession>
<dbReference type="AlphaFoldDB" id="A0A149QXJ4"/>